<proteinExistence type="predicted"/>
<organism evidence="1 2">
    <name type="scientific">Tenggerimyces flavus</name>
    <dbReference type="NCBI Taxonomy" id="1708749"/>
    <lineage>
        <taxon>Bacteria</taxon>
        <taxon>Bacillati</taxon>
        <taxon>Actinomycetota</taxon>
        <taxon>Actinomycetes</taxon>
        <taxon>Propionibacteriales</taxon>
        <taxon>Nocardioidaceae</taxon>
        <taxon>Tenggerimyces</taxon>
    </lineage>
</organism>
<dbReference type="RefSeq" id="WP_205115541.1">
    <property type="nucleotide sequence ID" value="NZ_JAFBCM010000001.1"/>
</dbReference>
<reference evidence="2" key="1">
    <citation type="journal article" date="2019" name="Int. J. Syst. Evol. Microbiol.">
        <title>The Global Catalogue of Microorganisms (GCM) 10K type strain sequencing project: providing services to taxonomists for standard genome sequencing and annotation.</title>
        <authorList>
            <consortium name="The Broad Institute Genomics Platform"/>
            <consortium name="The Broad Institute Genome Sequencing Center for Infectious Disease"/>
            <person name="Wu L."/>
            <person name="Ma J."/>
        </authorList>
    </citation>
    <scope>NUCLEOTIDE SEQUENCE [LARGE SCALE GENOMIC DNA]</scope>
    <source>
        <strain evidence="2">CGMCC 4.7241</strain>
    </source>
</reference>
<comment type="caution">
    <text evidence="1">The sequence shown here is derived from an EMBL/GenBank/DDBJ whole genome shotgun (WGS) entry which is preliminary data.</text>
</comment>
<evidence type="ECO:0000313" key="2">
    <source>
        <dbReference type="Proteomes" id="UP001595699"/>
    </source>
</evidence>
<keyword evidence="2" id="KW-1185">Reference proteome</keyword>
<gene>
    <name evidence="1" type="ORF">ACFOUW_21900</name>
</gene>
<protein>
    <submittedName>
        <fullName evidence="1">Uncharacterized protein</fullName>
    </submittedName>
</protein>
<dbReference type="EMBL" id="JBHRZH010000019">
    <property type="protein sequence ID" value="MFC3763508.1"/>
    <property type="molecule type" value="Genomic_DNA"/>
</dbReference>
<accession>A0ABV7YHD8</accession>
<evidence type="ECO:0000313" key="1">
    <source>
        <dbReference type="EMBL" id="MFC3763508.1"/>
    </source>
</evidence>
<sequence length="234" mass="24835">MASSVARRLTVVPAERRDQVVDGLRAELAQSRLAPTLPTREAFSGLLDGGLRKGCSYVVQGSNALTYALLAEASAAGSWTGMVGVQDAGIEAAARLGVELDRLVLVPEPGPRWLTVVGTLVDVLDLVVVRPPTPAYDAETRRLAARLRERGGVLLVHGDWPGAEQRLAVTESRWYGLGDGHGHLSAREVTVTADGRGPQRTAKLWLPGGDGGVHLAEAAPETTDLTQWRQVKAG</sequence>
<name>A0ABV7YHD8_9ACTN</name>
<dbReference type="Proteomes" id="UP001595699">
    <property type="component" value="Unassembled WGS sequence"/>
</dbReference>